<comment type="caution">
    <text evidence="1">The sequence shown here is derived from an EMBL/GenBank/DDBJ whole genome shotgun (WGS) entry which is preliminary data.</text>
</comment>
<organism evidence="1 2">
    <name type="scientific">Croceicoccus ponticola</name>
    <dbReference type="NCBI Taxonomy" id="2217664"/>
    <lineage>
        <taxon>Bacteria</taxon>
        <taxon>Pseudomonadati</taxon>
        <taxon>Pseudomonadota</taxon>
        <taxon>Alphaproteobacteria</taxon>
        <taxon>Sphingomonadales</taxon>
        <taxon>Erythrobacteraceae</taxon>
        <taxon>Croceicoccus</taxon>
    </lineage>
</organism>
<gene>
    <name evidence="1" type="ORF">EKN06_06910</name>
</gene>
<reference evidence="1 2" key="1">
    <citation type="submission" date="2018-12" db="EMBL/GenBank/DDBJ databases">
        <title>Croceicoccus ponticola sp. nov., a lipolytic bacterium isolated from seawater.</title>
        <authorList>
            <person name="Yoon J.-H."/>
        </authorList>
    </citation>
    <scope>NUCLEOTIDE SEQUENCE [LARGE SCALE GENOMIC DNA]</scope>
    <source>
        <strain evidence="1 2">GM-16</strain>
    </source>
</reference>
<keyword evidence="2" id="KW-1185">Reference proteome</keyword>
<sequence>MSAITGTPVPETGGNGPHWDEICSWRGRCLNLYARSDELVCETLMVAEAAGHAVDLTLPVHEQLIALRELAEAETGGDGKRLSVVRALDAWTKLAVRRPFVVTGVVTALMQNRERWHARFDAMTGEGDSVKIEQWVADKIEAEAFEEVLDAAYGVLSIELEQFQSTFGF</sequence>
<evidence type="ECO:0000313" key="1">
    <source>
        <dbReference type="EMBL" id="RVQ67664.1"/>
    </source>
</evidence>
<name>A0A437GYA2_9SPHN</name>
<dbReference type="Proteomes" id="UP000283003">
    <property type="component" value="Unassembled WGS sequence"/>
</dbReference>
<protein>
    <submittedName>
        <fullName evidence="1">Uncharacterized protein</fullName>
    </submittedName>
</protein>
<accession>A0A437GYA2</accession>
<dbReference type="OrthoDB" id="7477678at2"/>
<proteinExistence type="predicted"/>
<dbReference type="AlphaFoldDB" id="A0A437GYA2"/>
<evidence type="ECO:0000313" key="2">
    <source>
        <dbReference type="Proteomes" id="UP000283003"/>
    </source>
</evidence>
<dbReference type="RefSeq" id="WP_127612172.1">
    <property type="nucleotide sequence ID" value="NZ_RXOL01000002.1"/>
</dbReference>
<dbReference type="EMBL" id="RXOL01000002">
    <property type="protein sequence ID" value="RVQ67664.1"/>
    <property type="molecule type" value="Genomic_DNA"/>
</dbReference>